<dbReference type="GO" id="GO:0003677">
    <property type="term" value="F:DNA binding"/>
    <property type="evidence" value="ECO:0007669"/>
    <property type="project" value="UniProtKB-UniRule"/>
</dbReference>
<keyword evidence="8" id="KW-1185">Reference proteome</keyword>
<keyword evidence="1 4" id="KW-0132">Cell division</keyword>
<organism evidence="7 8">
    <name type="scientific">Candidatus Malacoplasma girerdii</name>
    <dbReference type="NCBI Taxonomy" id="1318617"/>
    <lineage>
        <taxon>Bacteria</taxon>
        <taxon>Bacillati</taxon>
        <taxon>Mycoplasmatota</taxon>
        <taxon>Mycoplasmoidales</taxon>
        <taxon>Mycoplasmoidaceae</taxon>
        <taxon>Malacoplasma</taxon>
    </lineage>
</organism>
<evidence type="ECO:0000256" key="1">
    <source>
        <dbReference type="ARBA" id="ARBA00022618"/>
    </source>
</evidence>
<evidence type="ECO:0000256" key="3">
    <source>
        <dbReference type="ARBA" id="ARBA00023306"/>
    </source>
</evidence>
<dbReference type="InterPro" id="IPR039518">
    <property type="entry name" value="WhiA_LAGLIDADG_dom"/>
</dbReference>
<dbReference type="InterPro" id="IPR023054">
    <property type="entry name" value="Sporulation_regulator_WhiA_C"/>
</dbReference>
<feature type="domain" description="Sporulation regulator WhiA C-terminal" evidence="5">
    <location>
        <begin position="218"/>
        <end position="302"/>
    </location>
</feature>
<dbReference type="KEGG" id="mgj:MGM1_0440"/>
<evidence type="ECO:0000256" key="2">
    <source>
        <dbReference type="ARBA" id="ARBA00023125"/>
    </source>
</evidence>
<dbReference type="NCBIfam" id="TIGR00647">
    <property type="entry name" value="DNA_bind_WhiA"/>
    <property type="match status" value="1"/>
</dbReference>
<feature type="domain" description="WhiA LAGLIDADG-like" evidence="6">
    <location>
        <begin position="121"/>
        <end position="212"/>
    </location>
</feature>
<evidence type="ECO:0000313" key="7">
    <source>
        <dbReference type="EMBL" id="AIV03431.1"/>
    </source>
</evidence>
<comment type="similarity">
    <text evidence="4">Belongs to the WhiA family.</text>
</comment>
<dbReference type="PANTHER" id="PTHR37307">
    <property type="entry name" value="CELL DIVISION PROTEIN WHIA-RELATED"/>
    <property type="match status" value="1"/>
</dbReference>
<protein>
    <recommendedName>
        <fullName evidence="4">Probable cell division protein WhiA</fullName>
    </recommendedName>
</protein>
<dbReference type="InterPro" id="IPR003802">
    <property type="entry name" value="Sporulation_regulator_WhiA"/>
</dbReference>
<keyword evidence="2 4" id="KW-0238">DNA-binding</keyword>
<sequence length="307" mass="36055">MSTFSEKIKEEVCHLKYENNALKALIFSFITNKIKIILTNSKQEWYLESNFNFIIRFVAESLKQVFKIDAYFSYSEISNFTKKRTYRLTITNMYFVNLLEELDFFNTKYITSSKATEDEKRAYLVGSFLASGSIGEPTKSIYHLEIRGRQNNYLRTLQSIMIHFHLSPTILQRKYINLIYIKKASEISDFLKIIGAIDSMNYFEDNMISRDLSNQLHRLNNLDISNLAKSVESGNEQIEMISKLIKHNVLETIKSKRFKLFCQLRMEFPAKSLKELADEFAKHNIKITRGGINHLVIKLRELYNQLD</sequence>
<dbReference type="eggNOG" id="COG1481">
    <property type="taxonomic scope" value="Bacteria"/>
</dbReference>
<dbReference type="Pfam" id="PF14527">
    <property type="entry name" value="LAGLIDADG_WhiA"/>
    <property type="match status" value="1"/>
</dbReference>
<reference evidence="7 8" key="1">
    <citation type="journal article" date="2014" name="PLoS ONE">
        <title>An emerging Mycoplasma associated with trichomoniasis, vaginal infection and disease.</title>
        <authorList>
            <consortium name="Vaginal Microbiome Consortium"/>
            <person name="Fettweis J.M."/>
            <person name="Serrano M.G."/>
            <person name="Huang B."/>
            <person name="Brooks J.P."/>
            <person name="Glascock A.L."/>
            <person name="Sheth N.U."/>
            <person name="Strauss J.F.III."/>
            <person name="Jefferson K.K."/>
            <person name="Buck G.A."/>
        </authorList>
    </citation>
    <scope>NUCLEOTIDE SEQUENCE [LARGE SCALE GENOMIC DNA]</scope>
    <source>
        <strain evidence="7 8">VCU_M1</strain>
    </source>
</reference>
<evidence type="ECO:0000259" key="5">
    <source>
        <dbReference type="Pfam" id="PF02650"/>
    </source>
</evidence>
<dbReference type="SUPFAM" id="SSF55608">
    <property type="entry name" value="Homing endonucleases"/>
    <property type="match status" value="1"/>
</dbReference>
<comment type="function">
    <text evidence="4">Involved in cell division and chromosome segregation.</text>
</comment>
<dbReference type="InterPro" id="IPR027434">
    <property type="entry name" value="Homing_endonucl"/>
</dbReference>
<dbReference type="GO" id="GO:0051301">
    <property type="term" value="P:cell division"/>
    <property type="evidence" value="ECO:0007669"/>
    <property type="project" value="UniProtKB-UniRule"/>
</dbReference>
<gene>
    <name evidence="4" type="primary">whiA</name>
    <name evidence="7" type="ORF">MGM1_0440</name>
</gene>
<dbReference type="HAMAP" id="MF_01420">
    <property type="entry name" value="HTH_type_WhiA"/>
    <property type="match status" value="1"/>
</dbReference>
<keyword evidence="3 4" id="KW-0131">Cell cycle</keyword>
<dbReference type="GO" id="GO:0043937">
    <property type="term" value="P:regulation of sporulation"/>
    <property type="evidence" value="ECO:0007669"/>
    <property type="project" value="InterPro"/>
</dbReference>
<evidence type="ECO:0000313" key="8">
    <source>
        <dbReference type="Proteomes" id="UP000030066"/>
    </source>
</evidence>
<dbReference type="Gene3D" id="3.10.28.10">
    <property type="entry name" value="Homing endonucleases"/>
    <property type="match status" value="1"/>
</dbReference>
<dbReference type="AlphaFoldDB" id="A0A097SS80"/>
<proteinExistence type="inferred from homology"/>
<dbReference type="Pfam" id="PF02650">
    <property type="entry name" value="HTH_WhiA"/>
    <property type="match status" value="1"/>
</dbReference>
<dbReference type="EMBL" id="CP007711">
    <property type="protein sequence ID" value="AIV03431.1"/>
    <property type="molecule type" value="Genomic_DNA"/>
</dbReference>
<accession>A0A097SS80</accession>
<evidence type="ECO:0000256" key="4">
    <source>
        <dbReference type="HAMAP-Rule" id="MF_01420"/>
    </source>
</evidence>
<name>A0A097SS80_9BACT</name>
<dbReference type="STRING" id="1318617.MGM1_0440"/>
<dbReference type="PANTHER" id="PTHR37307:SF1">
    <property type="entry name" value="CELL DIVISION PROTEIN WHIA-RELATED"/>
    <property type="match status" value="1"/>
</dbReference>
<evidence type="ECO:0000259" key="6">
    <source>
        <dbReference type="Pfam" id="PF14527"/>
    </source>
</evidence>
<dbReference type="HOGENOM" id="CLU_053282_1_0_14"/>
<dbReference type="Proteomes" id="UP000030066">
    <property type="component" value="Chromosome"/>
</dbReference>